<comment type="catalytic activity">
    <reaction evidence="5">
        <text>6-hydroxymethyl-7,8-dihydropterin + ATP = (7,8-dihydropterin-6-yl)methyl diphosphate + AMP + H(+)</text>
        <dbReference type="Rhea" id="RHEA:11412"/>
        <dbReference type="ChEBI" id="CHEBI:15378"/>
        <dbReference type="ChEBI" id="CHEBI:30616"/>
        <dbReference type="ChEBI" id="CHEBI:44841"/>
        <dbReference type="ChEBI" id="CHEBI:72950"/>
        <dbReference type="ChEBI" id="CHEBI:456215"/>
        <dbReference type="EC" id="2.7.6.3"/>
    </reaction>
</comment>
<keyword evidence="3 5" id="KW-0418">Kinase</keyword>
<dbReference type="GO" id="GO:0016301">
    <property type="term" value="F:kinase activity"/>
    <property type="evidence" value="ECO:0007669"/>
    <property type="project" value="UniProtKB-KW"/>
</dbReference>
<keyword evidence="4 5" id="KW-0067">ATP-binding</keyword>
<evidence type="ECO:0000256" key="3">
    <source>
        <dbReference type="ARBA" id="ARBA00022777"/>
    </source>
</evidence>
<dbReference type="Pfam" id="PF01973">
    <property type="entry name" value="MptE-like"/>
    <property type="match status" value="1"/>
</dbReference>
<evidence type="ECO:0000313" key="9">
    <source>
        <dbReference type="Proteomes" id="UP000426328"/>
    </source>
</evidence>
<dbReference type="Proteomes" id="UP000474054">
    <property type="component" value="Unassembled WGS sequence"/>
</dbReference>
<dbReference type="KEGG" id="aamb:D1866_05990"/>
<proteinExistence type="inferred from homology"/>
<organism evidence="8 9">
    <name type="scientific">Acidianus ambivalens</name>
    <name type="common">Desulfurolobus ambivalens</name>
    <dbReference type="NCBI Taxonomy" id="2283"/>
    <lineage>
        <taxon>Archaea</taxon>
        <taxon>Thermoproteota</taxon>
        <taxon>Thermoprotei</taxon>
        <taxon>Sulfolobales</taxon>
        <taxon>Sulfolobaceae</taxon>
        <taxon>Acidianus</taxon>
    </lineage>
</organism>
<evidence type="ECO:0000313" key="8">
    <source>
        <dbReference type="EMBL" id="QGR21592.1"/>
    </source>
</evidence>
<dbReference type="GO" id="GO:0009229">
    <property type="term" value="P:thiamine diphosphate biosynthetic process"/>
    <property type="evidence" value="ECO:0007669"/>
    <property type="project" value="InterPro"/>
</dbReference>
<dbReference type="InterPro" id="IPR036759">
    <property type="entry name" value="TPK_catalytic_sf"/>
</dbReference>
<evidence type="ECO:0000256" key="2">
    <source>
        <dbReference type="ARBA" id="ARBA00022741"/>
    </source>
</evidence>
<dbReference type="EMBL" id="WHYS01000002">
    <property type="protein sequence ID" value="MQL55841.1"/>
    <property type="molecule type" value="Genomic_DNA"/>
</dbReference>
<dbReference type="PANTHER" id="PTHR39648">
    <property type="entry name" value="6-HYDROXYMETHYL-7,8-DIHYDROPTERIN PYROPHOSPHOKINASE"/>
    <property type="match status" value="1"/>
</dbReference>
<reference evidence="8 9" key="2">
    <citation type="submission" date="2019-10" db="EMBL/GenBank/DDBJ databases">
        <title>Genome Sequences from Six Type Strain Members of the Archaeal Family Sulfolobaceae: Acidianus ambivalens, Acidianus infernus, Metallosphaera prunae, Stygiolobus azoricus, Sulfolobus metallicus, and Sulfurisphaera ohwakuensis.</title>
        <authorList>
            <person name="Counts J.A."/>
            <person name="Kelly R.M."/>
        </authorList>
    </citation>
    <scope>NUCLEOTIDE SEQUENCE [LARGE SCALE GENOMIC DNA]</scope>
    <source>
        <strain evidence="8 9">LEI 10</strain>
    </source>
</reference>
<evidence type="ECO:0000256" key="1">
    <source>
        <dbReference type="ARBA" id="ARBA00022679"/>
    </source>
</evidence>
<dbReference type="GO" id="GO:0000287">
    <property type="term" value="F:magnesium ion binding"/>
    <property type="evidence" value="ECO:0007669"/>
    <property type="project" value="UniProtKB-UniRule"/>
</dbReference>
<evidence type="ECO:0000259" key="6">
    <source>
        <dbReference type="Pfam" id="PF01973"/>
    </source>
</evidence>
<dbReference type="GO" id="GO:0004788">
    <property type="term" value="F:thiamine diphosphokinase activity"/>
    <property type="evidence" value="ECO:0007669"/>
    <property type="project" value="InterPro"/>
</dbReference>
<dbReference type="EMBL" id="CP045482">
    <property type="protein sequence ID" value="QGR21592.1"/>
    <property type="molecule type" value="Genomic_DNA"/>
</dbReference>
<dbReference type="HAMAP" id="MF_02131">
    <property type="entry name" value="HMPDK_arch"/>
    <property type="match status" value="1"/>
</dbReference>
<dbReference type="GO" id="GO:0003848">
    <property type="term" value="F:2-amino-4-hydroxy-6-hydroxymethyldihydropteridine diphosphokinase activity"/>
    <property type="evidence" value="ECO:0007669"/>
    <property type="project" value="UniProtKB-UniRule"/>
</dbReference>
<keyword evidence="9" id="KW-1185">Reference proteome</keyword>
<evidence type="ECO:0000256" key="4">
    <source>
        <dbReference type="ARBA" id="ARBA00022840"/>
    </source>
</evidence>
<dbReference type="InterPro" id="IPR002826">
    <property type="entry name" value="MptE-like"/>
</dbReference>
<keyword evidence="2 5" id="KW-0547">Nucleotide-binding</keyword>
<protein>
    <recommendedName>
        <fullName evidence="5">6-hydroxymethyl-7,8-dihydropterin pyrophosphokinase</fullName>
        <shortName evidence="5">HPPK</shortName>
        <ecNumber evidence="5">2.7.6.3</ecNumber>
    </recommendedName>
    <alternativeName>
        <fullName evidence="5">2-amino-4-hydroxy-6-hydroxymethyldihydropteridine pyrophosphokinase</fullName>
    </alternativeName>
    <alternativeName>
        <fullName evidence="5">6-hydroxymethyl-7,8-dihydropterin diphosphokinase</fullName>
        <shortName evidence="5">6-HMPDK</shortName>
    </alternativeName>
    <alternativeName>
        <fullName evidence="5">7,8-dihydro-6-hydroxymethylpterin diphosphokinase</fullName>
    </alternativeName>
    <alternativeName>
        <fullName evidence="5">7,8-dihydro-6-hydroxymethylpterin pyrophosphokinase</fullName>
        <shortName evidence="5">PPPK</shortName>
    </alternativeName>
</protein>
<accession>A0A650CVC6</accession>
<comment type="similarity">
    <text evidence="5">Belongs to the archaeal 6-HMPDK family.</text>
</comment>
<feature type="domain" description="6-hydroxymethylpterin diphosphokinase MptE-like" evidence="6">
    <location>
        <begin position="29"/>
        <end position="169"/>
    </location>
</feature>
<reference evidence="7 10" key="1">
    <citation type="submission" date="2019-10" db="EMBL/GenBank/DDBJ databases">
        <title>Comparative genomics of sulfur disproportionating microorganisms.</title>
        <authorList>
            <person name="Ward L.M."/>
            <person name="Bertran E."/>
            <person name="Johnston D."/>
        </authorList>
    </citation>
    <scope>NUCLEOTIDE SEQUENCE [LARGE SCALE GENOMIC DNA]</scope>
    <source>
        <strain evidence="7 10">DSM 3772</strain>
    </source>
</reference>
<comment type="function">
    <text evidence="5">Catalyzes the transfer of diphosphate from ATP to 6-hydroxymethyl-7,8-dihydropterin (6-HMD), leading to 6-hydroxymethyl-7,8-dihydropterin diphosphate (6-HMDP).</text>
</comment>
<dbReference type="PANTHER" id="PTHR39648:SF1">
    <property type="entry name" value="6-HYDROXYMETHYL-7,8-DIHYDROPTERIN PYROPHOSPHOKINASE"/>
    <property type="match status" value="1"/>
</dbReference>
<evidence type="ECO:0000313" key="10">
    <source>
        <dbReference type="Proteomes" id="UP000474054"/>
    </source>
</evidence>
<dbReference type="AlphaFoldDB" id="A0A650CVC6"/>
<dbReference type="Gene3D" id="3.40.50.10240">
    <property type="entry name" value="Thiamin pyrophosphokinase, catalytic domain"/>
    <property type="match status" value="1"/>
</dbReference>
<dbReference type="GO" id="GO:0005524">
    <property type="term" value="F:ATP binding"/>
    <property type="evidence" value="ECO:0007669"/>
    <property type="project" value="UniProtKB-UniRule"/>
</dbReference>
<dbReference type="EC" id="2.7.6.3" evidence="5"/>
<keyword evidence="1 5" id="KW-0808">Transferase</keyword>
<gene>
    <name evidence="5" type="primary">mptE</name>
    <name evidence="8" type="ORF">D1866_05990</name>
    <name evidence="7" type="ORF">GFB69_08835</name>
</gene>
<dbReference type="InterPro" id="IPR027510">
    <property type="entry name" value="HMPDK_MptE"/>
</dbReference>
<dbReference type="Proteomes" id="UP000426328">
    <property type="component" value="Chromosome"/>
</dbReference>
<evidence type="ECO:0000313" key="7">
    <source>
        <dbReference type="EMBL" id="MQL55841.1"/>
    </source>
</evidence>
<evidence type="ECO:0000256" key="5">
    <source>
        <dbReference type="HAMAP-Rule" id="MF_02131"/>
    </source>
</evidence>
<name>A0A650CVC6_ACIAM</name>
<keyword evidence="5" id="KW-0460">Magnesium</keyword>
<dbReference type="SUPFAM" id="SSF63999">
    <property type="entry name" value="Thiamin pyrophosphokinase, catalytic domain"/>
    <property type="match status" value="1"/>
</dbReference>
<sequence length="210" mass="23814">MKWISFYSKIREWLRFSYAKDYYSASLLNQLIVEDYTYLLEEIKGKKVAVVGAGPSLTSIKEIDADIIISADGATNYLVKKGIIPDIVVTDLDGIEIFPEKSGYVVLAHGDNIDKIQKVKKMKYIIGTCQVMPFGRLKMFGGFTDGDRAVILAKIYGAEKILLYAMDFDSNYIGKFSKPWYDTDVPISWIKREKLKIAKNIVKEALQQSL</sequence>
<comment type="cofactor">
    <cofactor evidence="5">
        <name>Mg(2+)</name>
        <dbReference type="ChEBI" id="CHEBI:18420"/>
    </cofactor>
</comment>